<evidence type="ECO:0000256" key="6">
    <source>
        <dbReference type="ARBA" id="ARBA00022840"/>
    </source>
</evidence>
<dbReference type="SUPFAM" id="SSF52540">
    <property type="entry name" value="P-loop containing nucleoside triphosphate hydrolases"/>
    <property type="match status" value="1"/>
</dbReference>
<dbReference type="PROSITE" id="PS00211">
    <property type="entry name" value="ABC_TRANSPORTER_1"/>
    <property type="match status" value="1"/>
</dbReference>
<keyword evidence="4" id="KW-0997">Cell inner membrane</keyword>
<dbReference type="NCBIfam" id="NF002981">
    <property type="entry name" value="PRK03695.1"/>
    <property type="match status" value="1"/>
</dbReference>
<dbReference type="Proteomes" id="UP000036851">
    <property type="component" value="Unassembled WGS sequence"/>
</dbReference>
<evidence type="ECO:0000313" key="12">
    <source>
        <dbReference type="EMBL" id="KOC93968.1"/>
    </source>
</evidence>
<dbReference type="InterPro" id="IPR023693">
    <property type="entry name" value="ABC_transptr_BtuD"/>
</dbReference>
<evidence type="ECO:0000256" key="4">
    <source>
        <dbReference type="ARBA" id="ARBA00022519"/>
    </source>
</evidence>
<keyword evidence="14" id="KW-1185">Reference proteome</keyword>
<comment type="similarity">
    <text evidence="9">Belongs to the ABC transporter superfamily. Vitamin B12 importer (TC 3.A.1.13.1) family.</text>
</comment>
<keyword evidence="7 9" id="KW-1278">Translocase</keyword>
<dbReference type="CDD" id="cd03214">
    <property type="entry name" value="ABC_Iron-Siderophores_B12_Hemin"/>
    <property type="match status" value="1"/>
</dbReference>
<dbReference type="GO" id="GO:0015420">
    <property type="term" value="F:ABC-type vitamin B12 transporter activity"/>
    <property type="evidence" value="ECO:0007669"/>
    <property type="project" value="UniProtKB-UniRule"/>
</dbReference>
<dbReference type="RefSeq" id="WP_052901864.1">
    <property type="nucleotide sequence ID" value="NZ_JRXE01000030.1"/>
</dbReference>
<dbReference type="EMBL" id="JRXF01000009">
    <property type="protein sequence ID" value="KOC93968.1"/>
    <property type="molecule type" value="Genomic_DNA"/>
</dbReference>
<keyword evidence="6 9" id="KW-0067">ATP-binding</keyword>
<dbReference type="PROSITE" id="PS50893">
    <property type="entry name" value="ABC_TRANSPORTER_2"/>
    <property type="match status" value="1"/>
</dbReference>
<comment type="subcellular location">
    <subcellularLocation>
        <location evidence="9">Cell membrane</location>
        <topology evidence="9">Peripheral membrane protein</topology>
    </subcellularLocation>
</comment>
<evidence type="ECO:0000256" key="7">
    <source>
        <dbReference type="ARBA" id="ARBA00022967"/>
    </source>
</evidence>
<evidence type="ECO:0000256" key="9">
    <source>
        <dbReference type="HAMAP-Rule" id="MF_01005"/>
    </source>
</evidence>
<dbReference type="AlphaFoldDB" id="A0A0L7SXM7"/>
<keyword evidence="5 9" id="KW-0547">Nucleotide-binding</keyword>
<dbReference type="GO" id="GO:0005524">
    <property type="term" value="F:ATP binding"/>
    <property type="evidence" value="ECO:0007669"/>
    <property type="project" value="UniProtKB-KW"/>
</dbReference>
<dbReference type="FunFam" id="3.40.50.300:FF:000462">
    <property type="entry name" value="Vitamin B12 import ATP-binding protein BtuD"/>
    <property type="match status" value="1"/>
</dbReference>
<dbReference type="Pfam" id="PF00005">
    <property type="entry name" value="ABC_tran"/>
    <property type="match status" value="1"/>
</dbReference>
<dbReference type="InterPro" id="IPR003593">
    <property type="entry name" value="AAA+_ATPase"/>
</dbReference>
<dbReference type="Proteomes" id="UP000037088">
    <property type="component" value="Unassembled WGS sequence"/>
</dbReference>
<dbReference type="InterPro" id="IPR017871">
    <property type="entry name" value="ABC_transporter-like_CS"/>
</dbReference>
<dbReference type="InterPro" id="IPR027417">
    <property type="entry name" value="P-loop_NTPase"/>
</dbReference>
<dbReference type="PANTHER" id="PTHR42734:SF18">
    <property type="entry name" value="VITAMIN B12 IMPORT ATP-BINDING PROTEIN BTUD"/>
    <property type="match status" value="1"/>
</dbReference>
<evidence type="ECO:0000256" key="1">
    <source>
        <dbReference type="ARBA" id="ARBA00006526"/>
    </source>
</evidence>
<comment type="similarity">
    <text evidence="1">Belongs to the ABC transporter superfamily. Drug exporter-2 (TC 3.A.1.117) family.</text>
</comment>
<comment type="function">
    <text evidence="9">Part of the ABC transporter complex BtuCDF involved in vitamin B12 import. Responsible for energy coupling to the transport system.</text>
</comment>
<evidence type="ECO:0000313" key="13">
    <source>
        <dbReference type="Proteomes" id="UP000036851"/>
    </source>
</evidence>
<evidence type="ECO:0000256" key="2">
    <source>
        <dbReference type="ARBA" id="ARBA00022448"/>
    </source>
</evidence>
<evidence type="ECO:0000256" key="8">
    <source>
        <dbReference type="ARBA" id="ARBA00023136"/>
    </source>
</evidence>
<accession>A0A0L7SXM7</accession>
<protein>
    <recommendedName>
        <fullName evidence="9">Vitamin B12 import ATP-binding protein BtuD</fullName>
        <ecNumber evidence="9">7.6.2.8</ecNumber>
    </recommendedName>
    <alternativeName>
        <fullName evidence="9">Vitamin B12-transporting ATPase</fullName>
    </alternativeName>
</protein>
<feature type="domain" description="ABC transporter" evidence="10">
    <location>
        <begin position="3"/>
        <end position="233"/>
    </location>
</feature>
<organism evidence="11 14">
    <name type="scientific">Winslowiella iniecta</name>
    <dbReference type="NCBI Taxonomy" id="1560201"/>
    <lineage>
        <taxon>Bacteria</taxon>
        <taxon>Pseudomonadati</taxon>
        <taxon>Pseudomonadota</taxon>
        <taxon>Gammaproteobacteria</taxon>
        <taxon>Enterobacterales</taxon>
        <taxon>Erwiniaceae</taxon>
        <taxon>Winslowiella</taxon>
    </lineage>
</organism>
<dbReference type="InterPro" id="IPR050153">
    <property type="entry name" value="Metal_Ion_Import_ABC"/>
</dbReference>
<keyword evidence="8 9" id="KW-0472">Membrane</keyword>
<dbReference type="STRING" id="1560201.NG42_18295"/>
<evidence type="ECO:0000259" key="10">
    <source>
        <dbReference type="PROSITE" id="PS50893"/>
    </source>
</evidence>
<keyword evidence="2 9" id="KW-0813">Transport</keyword>
<comment type="caution">
    <text evidence="11">The sequence shown here is derived from an EMBL/GenBank/DDBJ whole genome shotgun (WGS) entry which is preliminary data.</text>
</comment>
<evidence type="ECO:0000256" key="5">
    <source>
        <dbReference type="ARBA" id="ARBA00022741"/>
    </source>
</evidence>
<dbReference type="InterPro" id="IPR003439">
    <property type="entry name" value="ABC_transporter-like_ATP-bd"/>
</dbReference>
<name>A0A0L7SXM7_9GAMM</name>
<keyword evidence="11" id="KW-0378">Hydrolase</keyword>
<dbReference type="OrthoDB" id="5292475at2"/>
<proteinExistence type="inferred from homology"/>
<dbReference type="SMART" id="SM00382">
    <property type="entry name" value="AAA"/>
    <property type="match status" value="1"/>
</dbReference>
<evidence type="ECO:0000313" key="14">
    <source>
        <dbReference type="Proteomes" id="UP000037088"/>
    </source>
</evidence>
<dbReference type="Gene3D" id="3.40.50.300">
    <property type="entry name" value="P-loop containing nucleotide triphosphate hydrolases"/>
    <property type="match status" value="1"/>
</dbReference>
<keyword evidence="3 9" id="KW-1003">Cell membrane</keyword>
<dbReference type="GO" id="GO:0016887">
    <property type="term" value="F:ATP hydrolysis activity"/>
    <property type="evidence" value="ECO:0007669"/>
    <property type="project" value="InterPro"/>
</dbReference>
<dbReference type="EMBL" id="JRXE01000030">
    <property type="protein sequence ID" value="KOC87883.1"/>
    <property type="molecule type" value="Genomic_DNA"/>
</dbReference>
<reference evidence="13 14" key="1">
    <citation type="journal article" date="2015" name="Int. J. Syst. Evol. Microbiol.">
        <title>Erwinia iniecta sp. nov., isolated from Russian wheat aphids (Diuraphis noxia).</title>
        <authorList>
            <person name="Campillo T."/>
            <person name="Luna E."/>
            <person name="Portier P."/>
            <person name="Fischer-Le Saux M."/>
            <person name="Lapitan N."/>
            <person name="Tisserat N.A."/>
            <person name="Leach J.E."/>
        </authorList>
    </citation>
    <scope>NUCLEOTIDE SEQUENCE [LARGE SCALE GENOMIC DNA]</scope>
    <source>
        <strain evidence="11 14">B120</strain>
        <strain evidence="12 13">B149</strain>
    </source>
</reference>
<dbReference type="PATRIC" id="fig|1560201.3.peg.3874"/>
<dbReference type="EC" id="7.6.2.8" evidence="9"/>
<dbReference type="HAMAP" id="MF_01005">
    <property type="entry name" value="BtuD"/>
    <property type="match status" value="1"/>
</dbReference>
<gene>
    <name evidence="9" type="primary">btuD</name>
    <name evidence="11" type="ORF">NG42_18295</name>
    <name evidence="12" type="ORF">NG43_07085</name>
</gene>
<dbReference type="PANTHER" id="PTHR42734">
    <property type="entry name" value="METAL TRANSPORT SYSTEM ATP-BINDING PROTEIN TM_0124-RELATED"/>
    <property type="match status" value="1"/>
</dbReference>
<evidence type="ECO:0000313" key="11">
    <source>
        <dbReference type="EMBL" id="KOC87883.1"/>
    </source>
</evidence>
<comment type="catalytic activity">
    <reaction evidence="9">
        <text>an R-cob(III)alamin(out) + ATP + H2O = an R-cob(III)alamin(in) + ADP + phosphate + H(+)</text>
        <dbReference type="Rhea" id="RHEA:17873"/>
        <dbReference type="ChEBI" id="CHEBI:15377"/>
        <dbReference type="ChEBI" id="CHEBI:15378"/>
        <dbReference type="ChEBI" id="CHEBI:30616"/>
        <dbReference type="ChEBI" id="CHEBI:43474"/>
        <dbReference type="ChEBI" id="CHEBI:140785"/>
        <dbReference type="ChEBI" id="CHEBI:456216"/>
        <dbReference type="EC" id="7.6.2.8"/>
    </reaction>
</comment>
<feature type="binding site" evidence="9">
    <location>
        <begin position="31"/>
        <end position="38"/>
    </location>
    <ligand>
        <name>ATP</name>
        <dbReference type="ChEBI" id="CHEBI:30616"/>
    </ligand>
</feature>
<sequence>MLLEIEQAAVAGRLAPFSAQVSSGQLIHLLGPNGAGKSSLLARLSGLLPGSGCVQFLGKPLEAWSGSQLARHRGWLHQQQLPTGQMAVFHFLQQHLLHADQPYEPVLQHILDALQLSDKLARPLNQLSGGEWQRVRLAAVLLQVSPAANSHGKLLLLDEPMAGLDVAQQAALDRLLPPLCQAGLSVIMSGHDLNHSLRHAQQVWLMGEGEVVAQGDAATVMQPERLQQVYQVAFRKLTVEGHQILTTLAE</sequence>
<comment type="subunit">
    <text evidence="9">The complex is composed of two ATP-binding proteins (BtuD), two transmembrane proteins (BtuC) and a solute-binding protein (BtuF).</text>
</comment>
<evidence type="ECO:0000256" key="3">
    <source>
        <dbReference type="ARBA" id="ARBA00022475"/>
    </source>
</evidence>
<dbReference type="GO" id="GO:0005886">
    <property type="term" value="C:plasma membrane"/>
    <property type="evidence" value="ECO:0007669"/>
    <property type="project" value="UniProtKB-SubCell"/>
</dbReference>